<dbReference type="Proteomes" id="UP000733744">
    <property type="component" value="Unassembled WGS sequence"/>
</dbReference>
<comment type="similarity">
    <text evidence="1">Belongs to the glycosyltransferase 2 family.</text>
</comment>
<evidence type="ECO:0000313" key="8">
    <source>
        <dbReference type="Proteomes" id="UP000733744"/>
    </source>
</evidence>
<organism evidence="7 8">
    <name type="scientific">Candidatus Methylobacter oryzae</name>
    <dbReference type="NCBI Taxonomy" id="2497749"/>
    <lineage>
        <taxon>Bacteria</taxon>
        <taxon>Pseudomonadati</taxon>
        <taxon>Pseudomonadota</taxon>
        <taxon>Gammaproteobacteria</taxon>
        <taxon>Methylococcales</taxon>
        <taxon>Methylococcaceae</taxon>
        <taxon>Methylobacter</taxon>
    </lineage>
</organism>
<proteinExistence type="inferred from homology"/>
<dbReference type="InterPro" id="IPR029044">
    <property type="entry name" value="Nucleotide-diphossugar_trans"/>
</dbReference>
<dbReference type="Pfam" id="PF13439">
    <property type="entry name" value="Glyco_transf_4"/>
    <property type="match status" value="1"/>
</dbReference>
<reference evidence="7 8" key="1">
    <citation type="journal article" date="2019" name="Antonie Van Leeuwenhoek">
        <title>Description of 'Ca. Methylobacter oryzae' KRF1, a novel species from the environmentally important Methylobacter clade 2.</title>
        <authorList>
            <person name="Khatri K."/>
            <person name="Mohite J.A."/>
            <person name="Pandit P.S."/>
            <person name="Bahulikar R."/>
            <person name="Rahalkar M.C."/>
        </authorList>
    </citation>
    <scope>NUCLEOTIDE SEQUENCE [LARGE SCALE GENOMIC DNA]</scope>
    <source>
        <strain evidence="7 8">KRF1</strain>
    </source>
</reference>
<dbReference type="InterPro" id="IPR001173">
    <property type="entry name" value="Glyco_trans_2-like"/>
</dbReference>
<keyword evidence="2" id="KW-0328">Glycosyltransferase</keyword>
<dbReference type="Gene3D" id="3.40.50.2000">
    <property type="entry name" value="Glycogen Phosphorylase B"/>
    <property type="match status" value="1"/>
</dbReference>
<dbReference type="Pfam" id="PF00535">
    <property type="entry name" value="Glycos_transf_2"/>
    <property type="match status" value="1"/>
</dbReference>
<dbReference type="SUPFAM" id="SSF53448">
    <property type="entry name" value="Nucleotide-diphospho-sugar transferases"/>
    <property type="match status" value="1"/>
</dbReference>
<dbReference type="Gene3D" id="3.90.550.10">
    <property type="entry name" value="Spore Coat Polysaccharide Biosynthesis Protein SpsA, Chain A"/>
    <property type="match status" value="1"/>
</dbReference>
<feature type="region of interest" description="Disordered" evidence="4">
    <location>
        <begin position="1"/>
        <end position="29"/>
    </location>
</feature>
<keyword evidence="8" id="KW-1185">Reference proteome</keyword>
<evidence type="ECO:0000256" key="1">
    <source>
        <dbReference type="ARBA" id="ARBA00006739"/>
    </source>
</evidence>
<dbReference type="PANTHER" id="PTHR43179:SF12">
    <property type="entry name" value="GALACTOFURANOSYLTRANSFERASE GLFT2"/>
    <property type="match status" value="1"/>
</dbReference>
<accession>A0ABY3C832</accession>
<dbReference type="EMBL" id="RYFG02000108">
    <property type="protein sequence ID" value="TRW92204.1"/>
    <property type="molecule type" value="Genomic_DNA"/>
</dbReference>
<feature type="compositionally biased region" description="Low complexity" evidence="4">
    <location>
        <begin position="13"/>
        <end position="26"/>
    </location>
</feature>
<feature type="domain" description="Glycosyltransferase 2-like" evidence="5">
    <location>
        <begin position="36"/>
        <end position="212"/>
    </location>
</feature>
<dbReference type="RefSeq" id="WP_127028268.1">
    <property type="nucleotide sequence ID" value="NZ_RYFG02000108.1"/>
</dbReference>
<comment type="caution">
    <text evidence="7">The sequence shown here is derived from an EMBL/GenBank/DDBJ whole genome shotgun (WGS) entry which is preliminary data.</text>
</comment>
<protein>
    <submittedName>
        <fullName evidence="7">Glycosyltransferase</fullName>
    </submittedName>
</protein>
<keyword evidence="3" id="KW-0808">Transferase</keyword>
<dbReference type="SUPFAM" id="SSF53756">
    <property type="entry name" value="UDP-Glycosyltransferase/glycogen phosphorylase"/>
    <property type="match status" value="1"/>
</dbReference>
<evidence type="ECO:0000256" key="4">
    <source>
        <dbReference type="SAM" id="MobiDB-lite"/>
    </source>
</evidence>
<evidence type="ECO:0000313" key="7">
    <source>
        <dbReference type="EMBL" id="TRW92204.1"/>
    </source>
</evidence>
<evidence type="ECO:0000256" key="3">
    <source>
        <dbReference type="ARBA" id="ARBA00022679"/>
    </source>
</evidence>
<dbReference type="PANTHER" id="PTHR43179">
    <property type="entry name" value="RHAMNOSYLTRANSFERASE WBBL"/>
    <property type="match status" value="1"/>
</dbReference>
<evidence type="ECO:0000259" key="6">
    <source>
        <dbReference type="Pfam" id="PF13439"/>
    </source>
</evidence>
<name>A0ABY3C832_9GAMM</name>
<evidence type="ECO:0000256" key="2">
    <source>
        <dbReference type="ARBA" id="ARBA00022676"/>
    </source>
</evidence>
<gene>
    <name evidence="7" type="ORF">EKO24_015360</name>
</gene>
<sequence length="766" mass="85258">MNKADTINPVDQATATAESGTATSVSPKGSNQPIAVILPAYRDVEMTKRCICTAMPGILAVANARLLLINDASPDAGMQTMLEDLASQWPDRCSVLKNDHNLGFVKTVNRGLAYFGRHDVVLLNSDVIVPKDWLGRLADEAYSKPNIATLTPLSNNATICSFPNFLQQNAQPFNLEVDAIDIVFRHTKLPCVEAPTGVGFCMYIRRSCLDQIGYLNEEKFGRGYGEENDLCQRALAAGWLNLISPNLYAFHEGNVSFSSDKQALVDRAMQVIDELHPNYHADVQRFIKADPLKTARVARYIQLLSATAIPKVLHVSHAIGGGVGQHVDELVQYFGPHVAHVLLAPHGDNNRICISLGMDRHADKLVYDIPSEYADLLELLKALGVSAVHFHHTIGLHSKMLDLPHDLGVAHLLTVHDFYWLSGNPTLTNENGQYPGFYSDKLHNPLYPSPEGLTPEDFRASLSKLFNNAASVIFPSTATKLIFTGVVPLKNSVVAPHPEIVRNVNRPPIGFTKKAGYTIGVLGALSLEKGADLLEELSLIARSRDLPFKFKLLGYAYRPLKTIETTGPYASNELSNLIKQHELDVIFFPAQWPETYSYTLSYALDSGLPIIAPNLGAFAERLSCRANTLLFNHLTSASELIEHFIAFIDELGADANISAPRFEEDESKHDYYDQAYLEIVKRDLIVSEPENQTILSIPNAVLRNTQISVEIKHGWRETVLSILWHLYTRPSMRWMSRVIPYDILRSIKRLLSRRPIHDIIKSHARE</sequence>
<evidence type="ECO:0000259" key="5">
    <source>
        <dbReference type="Pfam" id="PF00535"/>
    </source>
</evidence>
<feature type="domain" description="Glycosyltransferase subfamily 4-like N-terminal" evidence="6">
    <location>
        <begin position="321"/>
        <end position="481"/>
    </location>
</feature>
<dbReference type="InterPro" id="IPR028098">
    <property type="entry name" value="Glyco_trans_4-like_N"/>
</dbReference>